<keyword evidence="1" id="KW-0863">Zinc-finger</keyword>
<evidence type="ECO:0000256" key="1">
    <source>
        <dbReference type="PROSITE-ProRule" id="PRU00175"/>
    </source>
</evidence>
<evidence type="ECO:0000313" key="4">
    <source>
        <dbReference type="EMBL" id="CAE0371980.1"/>
    </source>
</evidence>
<dbReference type="InterPro" id="IPR013083">
    <property type="entry name" value="Znf_RING/FYVE/PHD"/>
</dbReference>
<dbReference type="Gene3D" id="3.30.40.10">
    <property type="entry name" value="Zinc/RING finger domain, C3HC4 (zinc finger)"/>
    <property type="match status" value="1"/>
</dbReference>
<evidence type="ECO:0000256" key="2">
    <source>
        <dbReference type="SAM" id="Phobius"/>
    </source>
</evidence>
<name>A0A7S3K3R0_9STRA</name>
<dbReference type="EMBL" id="HBIJ01019482">
    <property type="protein sequence ID" value="CAE0371980.1"/>
    <property type="molecule type" value="Transcribed_RNA"/>
</dbReference>
<feature type="transmembrane region" description="Helical" evidence="2">
    <location>
        <begin position="12"/>
        <end position="32"/>
    </location>
</feature>
<keyword evidence="2" id="KW-0812">Transmembrane</keyword>
<keyword evidence="2" id="KW-1133">Transmembrane helix</keyword>
<dbReference type="InterPro" id="IPR051826">
    <property type="entry name" value="E3_ubiquitin-ligase_domain"/>
</dbReference>
<keyword evidence="1" id="KW-0862">Zinc</keyword>
<dbReference type="GO" id="GO:0008270">
    <property type="term" value="F:zinc ion binding"/>
    <property type="evidence" value="ECO:0007669"/>
    <property type="project" value="UniProtKB-KW"/>
</dbReference>
<dbReference type="GO" id="GO:0061630">
    <property type="term" value="F:ubiquitin protein ligase activity"/>
    <property type="evidence" value="ECO:0007669"/>
    <property type="project" value="TreeGrafter"/>
</dbReference>
<feature type="domain" description="RING-type" evidence="3">
    <location>
        <begin position="148"/>
        <end position="196"/>
    </location>
</feature>
<dbReference type="PROSITE" id="PS50089">
    <property type="entry name" value="ZF_RING_2"/>
    <property type="match status" value="1"/>
</dbReference>
<dbReference type="PANTHER" id="PTHR22765">
    <property type="entry name" value="RING FINGER AND PROTEASE ASSOCIATED DOMAIN-CONTAINING"/>
    <property type="match status" value="1"/>
</dbReference>
<dbReference type="InterPro" id="IPR001841">
    <property type="entry name" value="Znf_RING"/>
</dbReference>
<dbReference type="Pfam" id="PF13639">
    <property type="entry name" value="zf-RING_2"/>
    <property type="match status" value="1"/>
</dbReference>
<dbReference type="GO" id="GO:0006511">
    <property type="term" value="P:ubiquitin-dependent protein catabolic process"/>
    <property type="evidence" value="ECO:0007669"/>
    <property type="project" value="TreeGrafter"/>
</dbReference>
<keyword evidence="1" id="KW-0479">Metal-binding</keyword>
<sequence length="199" mass="23243">MVFVFIDSQHGLRGAMVSIGMSLGLYGINYLIEYVQISPLALIAIIFLVVVIVAYFFGQRILEHLWNDWQQNFFFSGRTTLPKNAQFDSILSRLRSTPVQIWKPAHELSVHDLRRIIIELKRGEVLEQQQIVERKDLEQFYHEIFDVCSICAEPWTSDDIYRRLSHCGHCFHLECIDKWALTMAEKRVVPSCPLCKHTF</sequence>
<organism evidence="4">
    <name type="scientific">Aureoumbra lagunensis</name>
    <dbReference type="NCBI Taxonomy" id="44058"/>
    <lineage>
        <taxon>Eukaryota</taxon>
        <taxon>Sar</taxon>
        <taxon>Stramenopiles</taxon>
        <taxon>Ochrophyta</taxon>
        <taxon>Pelagophyceae</taxon>
        <taxon>Pelagomonadales</taxon>
        <taxon>Aureoumbra</taxon>
    </lineage>
</organism>
<evidence type="ECO:0000259" key="3">
    <source>
        <dbReference type="PROSITE" id="PS50089"/>
    </source>
</evidence>
<protein>
    <recommendedName>
        <fullName evidence="3">RING-type domain-containing protein</fullName>
    </recommendedName>
</protein>
<proteinExistence type="predicted"/>
<dbReference type="PANTHER" id="PTHR22765:SF434">
    <property type="entry name" value="GB|AAD18119.1-RELATED"/>
    <property type="match status" value="1"/>
</dbReference>
<dbReference type="AlphaFoldDB" id="A0A7S3K3R0"/>
<dbReference type="SMART" id="SM00184">
    <property type="entry name" value="RING"/>
    <property type="match status" value="1"/>
</dbReference>
<dbReference type="SUPFAM" id="SSF57850">
    <property type="entry name" value="RING/U-box"/>
    <property type="match status" value="1"/>
</dbReference>
<feature type="transmembrane region" description="Helical" evidence="2">
    <location>
        <begin position="38"/>
        <end position="57"/>
    </location>
</feature>
<reference evidence="4" key="1">
    <citation type="submission" date="2021-01" db="EMBL/GenBank/DDBJ databases">
        <authorList>
            <person name="Corre E."/>
            <person name="Pelletier E."/>
            <person name="Niang G."/>
            <person name="Scheremetjew M."/>
            <person name="Finn R."/>
            <person name="Kale V."/>
            <person name="Holt S."/>
            <person name="Cochrane G."/>
            <person name="Meng A."/>
            <person name="Brown T."/>
            <person name="Cohen L."/>
        </authorList>
    </citation>
    <scope>NUCLEOTIDE SEQUENCE</scope>
    <source>
        <strain evidence="4">CCMP1510</strain>
    </source>
</reference>
<accession>A0A7S3K3R0</accession>
<gene>
    <name evidence="4" type="ORF">ALAG00032_LOCUS12762</name>
</gene>
<keyword evidence="2" id="KW-0472">Membrane</keyword>